<dbReference type="HOGENOM" id="CLU_3388708_0_0_3"/>
<evidence type="ECO:0000313" key="2">
    <source>
        <dbReference type="Proteomes" id="UP000010366"/>
    </source>
</evidence>
<dbReference type="EMBL" id="CP003600">
    <property type="protein sequence ID" value="AFY92231.1"/>
    <property type="molecule type" value="Genomic_DNA"/>
</dbReference>
<keyword evidence="2" id="KW-1185">Reference proteome</keyword>
<name>K9UCS2_CHAP6</name>
<evidence type="ECO:0000313" key="1">
    <source>
        <dbReference type="EMBL" id="AFY92231.1"/>
    </source>
</evidence>
<dbReference type="KEGG" id="cmp:Cha6605_0989"/>
<gene>
    <name evidence="1" type="ORF">Cha6605_0989</name>
</gene>
<organism evidence="1 2">
    <name type="scientific">Chamaesiphon minutus (strain ATCC 27169 / PCC 6605)</name>
    <dbReference type="NCBI Taxonomy" id="1173020"/>
    <lineage>
        <taxon>Bacteria</taxon>
        <taxon>Bacillati</taxon>
        <taxon>Cyanobacteriota</taxon>
        <taxon>Cyanophyceae</taxon>
        <taxon>Gomontiellales</taxon>
        <taxon>Chamaesiphonaceae</taxon>
        <taxon>Chamaesiphon</taxon>
    </lineage>
</organism>
<reference evidence="1 2" key="1">
    <citation type="submission" date="2012-05" db="EMBL/GenBank/DDBJ databases">
        <title>Finished chromosome of genome of Chamaesiphon sp. PCC 6605.</title>
        <authorList>
            <consortium name="US DOE Joint Genome Institute"/>
            <person name="Gugger M."/>
            <person name="Coursin T."/>
            <person name="Rippka R."/>
            <person name="Tandeau De Marsac N."/>
            <person name="Huntemann M."/>
            <person name="Wei C.-L."/>
            <person name="Han J."/>
            <person name="Detter J.C."/>
            <person name="Han C."/>
            <person name="Tapia R."/>
            <person name="Chen A."/>
            <person name="Kyrpides N."/>
            <person name="Mavromatis K."/>
            <person name="Markowitz V."/>
            <person name="Szeto E."/>
            <person name="Ivanova N."/>
            <person name="Pagani I."/>
            <person name="Pati A."/>
            <person name="Goodwin L."/>
            <person name="Nordberg H.P."/>
            <person name="Cantor M.N."/>
            <person name="Hua S.X."/>
            <person name="Woyke T."/>
            <person name="Kerfeld C.A."/>
        </authorList>
    </citation>
    <scope>NUCLEOTIDE SEQUENCE [LARGE SCALE GENOMIC DNA]</scope>
    <source>
        <strain evidence="2">ATCC 27169 / PCC 6605</strain>
    </source>
</reference>
<dbReference type="Proteomes" id="UP000010366">
    <property type="component" value="Chromosome"/>
</dbReference>
<proteinExistence type="predicted"/>
<accession>K9UCS2</accession>
<dbReference type="AlphaFoldDB" id="K9UCS2"/>
<sequence>MEAEYLTIKELTEAVGGDITPRMVRHYPLVTS</sequence>
<protein>
    <submittedName>
        <fullName evidence="1">Uncharacterized protein</fullName>
    </submittedName>
</protein>